<dbReference type="PROSITE" id="PS51450">
    <property type="entry name" value="LRR"/>
    <property type="match status" value="1"/>
</dbReference>
<protein>
    <recommendedName>
        <fullName evidence="3">EF-hand domain-containing protein</fullName>
    </recommendedName>
</protein>
<evidence type="ECO:0000256" key="1">
    <source>
        <dbReference type="ARBA" id="ARBA00022837"/>
    </source>
</evidence>
<dbReference type="InterPro" id="IPR002048">
    <property type="entry name" value="EF_hand_dom"/>
</dbReference>
<feature type="compositionally biased region" description="Low complexity" evidence="2">
    <location>
        <begin position="91"/>
        <end position="103"/>
    </location>
</feature>
<dbReference type="Pfam" id="PF13516">
    <property type="entry name" value="LRR_6"/>
    <property type="match status" value="2"/>
</dbReference>
<organism evidence="4 5">
    <name type="scientific">Triparma columacea</name>
    <dbReference type="NCBI Taxonomy" id="722753"/>
    <lineage>
        <taxon>Eukaryota</taxon>
        <taxon>Sar</taxon>
        <taxon>Stramenopiles</taxon>
        <taxon>Ochrophyta</taxon>
        <taxon>Bolidophyceae</taxon>
        <taxon>Parmales</taxon>
        <taxon>Triparmaceae</taxon>
        <taxon>Triparma</taxon>
    </lineage>
</organism>
<feature type="domain" description="EF-hand" evidence="3">
    <location>
        <begin position="937"/>
        <end position="972"/>
    </location>
</feature>
<dbReference type="InterPro" id="IPR011992">
    <property type="entry name" value="EF-hand-dom_pair"/>
</dbReference>
<keyword evidence="5" id="KW-1185">Reference proteome</keyword>
<feature type="region of interest" description="Disordered" evidence="2">
    <location>
        <begin position="335"/>
        <end position="362"/>
    </location>
</feature>
<dbReference type="GO" id="GO:0005509">
    <property type="term" value="F:calcium ion binding"/>
    <property type="evidence" value="ECO:0007669"/>
    <property type="project" value="InterPro"/>
</dbReference>
<reference evidence="5" key="1">
    <citation type="journal article" date="2023" name="Commun. Biol.">
        <title>Genome analysis of Parmales, the sister group of diatoms, reveals the evolutionary specialization of diatoms from phago-mixotrophs to photoautotrophs.</title>
        <authorList>
            <person name="Ban H."/>
            <person name="Sato S."/>
            <person name="Yoshikawa S."/>
            <person name="Yamada K."/>
            <person name="Nakamura Y."/>
            <person name="Ichinomiya M."/>
            <person name="Sato N."/>
            <person name="Blanc-Mathieu R."/>
            <person name="Endo H."/>
            <person name="Kuwata A."/>
            <person name="Ogata H."/>
        </authorList>
    </citation>
    <scope>NUCLEOTIDE SEQUENCE [LARGE SCALE GENOMIC DNA]</scope>
</reference>
<feature type="compositionally biased region" description="Polar residues" evidence="2">
    <location>
        <begin position="151"/>
        <end position="166"/>
    </location>
</feature>
<dbReference type="SUPFAM" id="SSF47473">
    <property type="entry name" value="EF-hand"/>
    <property type="match status" value="1"/>
</dbReference>
<feature type="region of interest" description="Disordered" evidence="2">
    <location>
        <begin position="57"/>
        <end position="105"/>
    </location>
</feature>
<keyword evidence="1" id="KW-0106">Calcium</keyword>
<feature type="region of interest" description="Disordered" evidence="2">
    <location>
        <begin position="1"/>
        <end position="22"/>
    </location>
</feature>
<dbReference type="EMBL" id="BRYA01000636">
    <property type="protein sequence ID" value="GMI26881.1"/>
    <property type="molecule type" value="Genomic_DNA"/>
</dbReference>
<dbReference type="Gene3D" id="1.10.238.10">
    <property type="entry name" value="EF-hand"/>
    <property type="match status" value="1"/>
</dbReference>
<dbReference type="InterPro" id="IPR001611">
    <property type="entry name" value="Leu-rich_rpt"/>
</dbReference>
<feature type="region of interest" description="Disordered" evidence="2">
    <location>
        <begin position="1278"/>
        <end position="1313"/>
    </location>
</feature>
<dbReference type="Proteomes" id="UP001165065">
    <property type="component" value="Unassembled WGS sequence"/>
</dbReference>
<evidence type="ECO:0000313" key="4">
    <source>
        <dbReference type="EMBL" id="GMI26881.1"/>
    </source>
</evidence>
<accession>A0A9W7G078</accession>
<evidence type="ECO:0000256" key="2">
    <source>
        <dbReference type="SAM" id="MobiDB-lite"/>
    </source>
</evidence>
<dbReference type="InterPro" id="IPR032675">
    <property type="entry name" value="LRR_dom_sf"/>
</dbReference>
<feature type="region of interest" description="Disordered" evidence="2">
    <location>
        <begin position="191"/>
        <end position="259"/>
    </location>
</feature>
<sequence length="1570" mass="175220">MFPQPVHLSNPNPTPSDTSDSLNFKMGLVRGFESQLTRDAIAEELQLTAQLGLIKIHDSSSGDNSTSPGRGYQRAKISSRPSSSKARNHPNRPGNNPLNSPSSLMNDISLPSAVFSSSIQSGGVSQLPPDTESYNNAQIRLERRAHLERLSTPSTRKTPRRSQSMASLLGDKDAFAPKIYLKKSAALQASLSVSDAPPSRDGSPASNMNGGRLSPDGLLNTSSMHSTFTHHSHTSRSTRGTKGTVKATPTTEIADKTNSQPLMSLFNEYKRKKTKRTDEQVELLRDARRPKVAVTQNNDSGIYEEPVPLIDQPSPRSTFLKKWKAPFSELKGTFYDSDLEEDPDSGPATTHHRDPAHGDHHQDEHLADVVLHNTQQSMNSVQRSHYVERPEERGFSTARKKFQKTIRHVSEKVLTTEDHFELEKNPLVDPTHTIRKFLKETIKRNRAPLHLVLKQHNIKSLDLTGLGVGDDYGVAISRTLSDFQHLSELLLSDNRLSDQSLVPILECARFMKRLIHLELHHNDMDRKGAEALRNLLCSDTVKIEYLTLDHTDVDDEECVLLMDALQSNSSLHSLHLSNNLIGQAESLNTCQPNLVTGPEATAGMLLVNTTLTHLDLSWNSIRGASAIALAQSLGDNCSLKYLNLANNSFAEHGSQYIGRSLLKNTTLQTLDLSFNQVNARGAMVIATAIKKNTTLLSLILDGNVVGRLGSEHLISSIRENASSGHGFRLSLAECDVFHEDPTAFDMQFPTKPDPLLLVEVDPKKPPVWGYVLDLAKPYDYMVASELLHLANSKEGCQFTAIKHEYWVGVKKRRRLKKVDVKLKRGPVDEEEDSDKMACWKRLGLNIKDCHGGDGSAFDVSLLELCLSQSNLNPTVEVVDFMVNNIHEKMKVHKSDWDEELCWTVALQSVFEFVDKDKSGHLDCDEMLECLAEIGVTPSRESVKQVIAEYDVDDTGVIEEEEFVAYMLHKYAAEAPKDKPDLVEAKSGKIWEVPTEGILYVNFVGIPSPPTSEEIGSNEGITLLINNIEAATDEDERRKLFQVAVRDPKIFLTAEHAQRLLYETNHGLTVLEAVKMLLPQMCSSKEAVRLVETNLDWEAKLRLRIVLGQGWKPVMGALSGHYDLDFTNGKDRLAAKKLSEQATLEKRFSQHESERDDTSQTGNWENYRNGWVDGAKETLTSSYFNKATTIGKVRFDYVCTTRPKRGSLPMSDTKFEKLLKQVGLGDSIFDSEPEFFAKYLGNSVIKDHWLGWQMTTRRQYELDRAYMEKERLEELAAKKAGAAGKGKKGKKGKGGGGTPKSEVPTDDALTAPTSPNQAIANSILNAQSPSGVNGAEGGGEEEEPVPPGAFALMIGEERVLFWVNDLSMKMPSERYRGYYCALMAVETAVVSKVLSCKQAWRLVKEFPCEEDGIRVEVAMMLFSRVLDVENFTKEVVDNLTELEQRELAWRIGVLNLFSTVSVDRKYWLDFTNHDERGCLQKLVELNCIEEGGTHLVHVDYRRVWNAPVVPGVGIQSEWEENVDNIPSDIGEIVLKYKTGGKKHITMYESYVNEPFRKVMQKTCFGGGKVVF</sequence>
<feature type="domain" description="EF-hand" evidence="3">
    <location>
        <begin position="906"/>
        <end position="936"/>
    </location>
</feature>
<feature type="compositionally biased region" description="Basic and acidic residues" evidence="2">
    <location>
        <begin position="351"/>
        <end position="362"/>
    </location>
</feature>
<dbReference type="PROSITE" id="PS00018">
    <property type="entry name" value="EF_HAND_1"/>
    <property type="match status" value="2"/>
</dbReference>
<gene>
    <name evidence="4" type="ORF">TrCOL_g2991</name>
</gene>
<dbReference type="InterPro" id="IPR018247">
    <property type="entry name" value="EF_Hand_1_Ca_BS"/>
</dbReference>
<dbReference type="CDD" id="cd00051">
    <property type="entry name" value="EFh"/>
    <property type="match status" value="1"/>
</dbReference>
<dbReference type="SMART" id="SM00054">
    <property type="entry name" value="EFh"/>
    <property type="match status" value="2"/>
</dbReference>
<dbReference type="OrthoDB" id="120976at2759"/>
<dbReference type="PANTHER" id="PTHR24114:SF2">
    <property type="entry name" value="F-BOX DOMAIN-CONTAINING PROTEIN-RELATED"/>
    <property type="match status" value="1"/>
</dbReference>
<feature type="compositionally biased region" description="Polar residues" evidence="2">
    <location>
        <begin position="7"/>
        <end position="22"/>
    </location>
</feature>
<comment type="caution">
    <text evidence="4">The sequence shown here is derived from an EMBL/GenBank/DDBJ whole genome shotgun (WGS) entry which is preliminary data.</text>
</comment>
<dbReference type="SMART" id="SM00368">
    <property type="entry name" value="LRR_RI"/>
    <property type="match status" value="6"/>
</dbReference>
<dbReference type="Pfam" id="PF13499">
    <property type="entry name" value="EF-hand_7"/>
    <property type="match status" value="1"/>
</dbReference>
<dbReference type="InterPro" id="IPR052394">
    <property type="entry name" value="LRR-containing"/>
</dbReference>
<evidence type="ECO:0000259" key="3">
    <source>
        <dbReference type="PROSITE" id="PS50222"/>
    </source>
</evidence>
<feature type="region of interest" description="Disordered" evidence="2">
    <location>
        <begin position="143"/>
        <end position="169"/>
    </location>
</feature>
<dbReference type="Gene3D" id="3.80.10.10">
    <property type="entry name" value="Ribonuclease Inhibitor"/>
    <property type="match status" value="2"/>
</dbReference>
<evidence type="ECO:0000313" key="5">
    <source>
        <dbReference type="Proteomes" id="UP001165065"/>
    </source>
</evidence>
<proteinExistence type="predicted"/>
<dbReference type="PROSITE" id="PS50222">
    <property type="entry name" value="EF_HAND_2"/>
    <property type="match status" value="2"/>
</dbReference>
<dbReference type="SUPFAM" id="SSF52047">
    <property type="entry name" value="RNI-like"/>
    <property type="match status" value="1"/>
</dbReference>
<dbReference type="PANTHER" id="PTHR24114">
    <property type="entry name" value="LEUCINE RICH REPEAT FAMILY PROTEIN"/>
    <property type="match status" value="1"/>
</dbReference>
<name>A0A9W7G078_9STRA</name>
<feature type="compositionally biased region" description="Polar residues" evidence="2">
    <location>
        <begin position="247"/>
        <end position="259"/>
    </location>
</feature>